<evidence type="ECO:0000313" key="2">
    <source>
        <dbReference type="EMBL" id="SFS92427.1"/>
    </source>
</evidence>
<protein>
    <recommendedName>
        <fullName evidence="4">RING-type E3 ubiquitin transferase</fullName>
    </recommendedName>
</protein>
<keyword evidence="1" id="KW-0812">Transmembrane</keyword>
<organism evidence="2 3">
    <name type="scientific">Halostagnicola kamekurae</name>
    <dbReference type="NCBI Taxonomy" id="619731"/>
    <lineage>
        <taxon>Archaea</taxon>
        <taxon>Methanobacteriati</taxon>
        <taxon>Methanobacteriota</taxon>
        <taxon>Stenosarchaea group</taxon>
        <taxon>Halobacteria</taxon>
        <taxon>Halobacteriales</taxon>
        <taxon>Natrialbaceae</taxon>
        <taxon>Halostagnicola</taxon>
    </lineage>
</organism>
<evidence type="ECO:0000256" key="1">
    <source>
        <dbReference type="SAM" id="Phobius"/>
    </source>
</evidence>
<evidence type="ECO:0008006" key="4">
    <source>
        <dbReference type="Google" id="ProtNLM"/>
    </source>
</evidence>
<gene>
    <name evidence="2" type="ORF">SAMN04488556_3412</name>
</gene>
<keyword evidence="1" id="KW-1133">Transmembrane helix</keyword>
<proteinExistence type="predicted"/>
<sequence length="269" mass="28279">MFVCDSLGFVILFGVSTLFVDGLLPGLFGGIIATGVGLAATISGVKGVNDWWRLSTTDSVPMDEAVGANELVQVQGHVRPSQPSNTIRSPIHDKECVAYEYKINHIVQGTGDPSIDSGSKSIPFIISDETAEILVDPTADSLSLQHERNTVTGGEEMLDQVDEEKLDVEPSVHTENSGVIKGPIELMEGTISIGEDITVVGKTNTPPESVSVAADAVMTSGVEDLTVMNDGPRTTTLKTGARGVFLLIIGLLLSITGLTAFVTTITGLV</sequence>
<dbReference type="OrthoDB" id="221252at2157"/>
<dbReference type="RefSeq" id="WP_092906225.1">
    <property type="nucleotide sequence ID" value="NZ_FOZS01000003.1"/>
</dbReference>
<reference evidence="3" key="1">
    <citation type="submission" date="2016-10" db="EMBL/GenBank/DDBJ databases">
        <authorList>
            <person name="Varghese N."/>
            <person name="Submissions S."/>
        </authorList>
    </citation>
    <scope>NUCLEOTIDE SEQUENCE [LARGE SCALE GENOMIC DNA]</scope>
    <source>
        <strain evidence="3">DSM 22427</strain>
    </source>
</reference>
<accession>A0A1I6TTX5</accession>
<evidence type="ECO:0000313" key="3">
    <source>
        <dbReference type="Proteomes" id="UP000199199"/>
    </source>
</evidence>
<dbReference type="EMBL" id="FOZS01000003">
    <property type="protein sequence ID" value="SFS92427.1"/>
    <property type="molecule type" value="Genomic_DNA"/>
</dbReference>
<dbReference type="AlphaFoldDB" id="A0A1I6TTX5"/>
<name>A0A1I6TTX5_9EURY</name>
<dbReference type="Proteomes" id="UP000199199">
    <property type="component" value="Unassembled WGS sequence"/>
</dbReference>
<keyword evidence="3" id="KW-1185">Reference proteome</keyword>
<feature type="transmembrane region" description="Helical" evidence="1">
    <location>
        <begin position="243"/>
        <end position="268"/>
    </location>
</feature>
<keyword evidence="1" id="KW-0472">Membrane</keyword>